<evidence type="ECO:0000256" key="6">
    <source>
        <dbReference type="SAM" id="MobiDB-lite"/>
    </source>
</evidence>
<evidence type="ECO:0000256" key="1">
    <source>
        <dbReference type="ARBA" id="ARBA00004370"/>
    </source>
</evidence>
<dbReference type="Pfam" id="PF00001">
    <property type="entry name" value="7tm_1"/>
    <property type="match status" value="1"/>
</dbReference>
<name>A0A3N0Z587_ANAGA</name>
<evidence type="ECO:0000259" key="8">
    <source>
        <dbReference type="PROSITE" id="PS50262"/>
    </source>
</evidence>
<dbReference type="PRINTS" id="PR00529">
    <property type="entry name" value="GNADOTRPHINR"/>
</dbReference>
<proteinExistence type="inferred from homology"/>
<feature type="region of interest" description="Disordered" evidence="6">
    <location>
        <begin position="1"/>
        <end position="33"/>
    </location>
</feature>
<dbReference type="PROSITE" id="PS50262">
    <property type="entry name" value="G_PROTEIN_RECEP_F1_2"/>
    <property type="match status" value="1"/>
</dbReference>
<reference evidence="9 10" key="1">
    <citation type="submission" date="2018-10" db="EMBL/GenBank/DDBJ databases">
        <title>Genome assembly for a Yunnan-Guizhou Plateau 3E fish, Anabarilius grahami (Regan), and its evolutionary and genetic applications.</title>
        <authorList>
            <person name="Jiang W."/>
        </authorList>
    </citation>
    <scope>NUCLEOTIDE SEQUENCE [LARGE SCALE GENOMIC DNA]</scope>
    <source>
        <strain evidence="9">AG-KIZ</strain>
        <tissue evidence="9">Muscle</tissue>
    </source>
</reference>
<comment type="caution">
    <text evidence="9">The sequence shown here is derived from an EMBL/GenBank/DDBJ whole genome shotgun (WGS) entry which is preliminary data.</text>
</comment>
<dbReference type="CDD" id="cd15383">
    <property type="entry name" value="7tmA_GnRHR_vertebrate"/>
    <property type="match status" value="1"/>
</dbReference>
<dbReference type="OrthoDB" id="6022667at2759"/>
<dbReference type="InterPro" id="IPR017452">
    <property type="entry name" value="GPCR_Rhodpsn_7TM"/>
</dbReference>
<evidence type="ECO:0000256" key="2">
    <source>
        <dbReference type="ARBA" id="ARBA00022692"/>
    </source>
</evidence>
<organism evidence="9 10">
    <name type="scientific">Anabarilius grahami</name>
    <name type="common">Kanglang fish</name>
    <name type="synonym">Barilius grahami</name>
    <dbReference type="NCBI Taxonomy" id="495550"/>
    <lineage>
        <taxon>Eukaryota</taxon>
        <taxon>Metazoa</taxon>
        <taxon>Chordata</taxon>
        <taxon>Craniata</taxon>
        <taxon>Vertebrata</taxon>
        <taxon>Euteleostomi</taxon>
        <taxon>Actinopterygii</taxon>
        <taxon>Neopterygii</taxon>
        <taxon>Teleostei</taxon>
        <taxon>Ostariophysi</taxon>
        <taxon>Cypriniformes</taxon>
        <taxon>Xenocyprididae</taxon>
        <taxon>Xenocypridinae</taxon>
        <taxon>Xenocypridinae incertae sedis</taxon>
        <taxon>Anabarilius</taxon>
    </lineage>
</organism>
<comment type="similarity">
    <text evidence="5">Belongs to the G-protein coupled receptor 1 family.</text>
</comment>
<dbReference type="GO" id="GO:0016020">
    <property type="term" value="C:membrane"/>
    <property type="evidence" value="ECO:0007669"/>
    <property type="project" value="UniProtKB-SubCell"/>
</dbReference>
<dbReference type="EMBL" id="RJVU01008467">
    <property type="protein sequence ID" value="ROL53501.1"/>
    <property type="molecule type" value="Genomic_DNA"/>
</dbReference>
<dbReference type="InterPro" id="IPR001658">
    <property type="entry name" value="GphnRH_fam_rcpt"/>
</dbReference>
<protein>
    <submittedName>
        <fullName evidence="9">Gonadotropin-releasing hormone II receptor</fullName>
    </submittedName>
</protein>
<feature type="transmembrane region" description="Helical" evidence="7">
    <location>
        <begin position="762"/>
        <end position="784"/>
    </location>
</feature>
<sequence>MASDGSPVRDAREKQKQKRKKADRSRSDVEETDAQVEIERLTAAGHAALRTGDNNAALRSFRSALKAAAKLREKRLQRTCALNLGAAYVEAGEPQKGLDVLSRAQPGERGERIADLQFNLATAHEALGEQTQAAHRYLQAAQLYRSQGDAAAEGDTCVRLARCHLQRKEWDEAAASFRRAAESYKTAGNTPAAALALKDAGKHMLQSGRNATDDIISVLTDSLEMSANISDQETLGKLLNDVGLSFSQMRLFSEASECYEQALPLVASKPHRLAVVLQNLGAVHNTLGQYQQAVRFHREAAALHGSLGSRGAQGRCFSNLGFALVEMDELEEAWESYIHAQQAFRDTDDASGQWQACEGLGGIKLQMRDPEKAAVYYKDALRLLCKCQDVSSSVQERLVSKLSEALQQKLLLQQRGAPTHRTVPERHHNRRLPRSTAVRSDVQQWRREMPNGAADGENPASGDQSDVMSDNSSLLRVSNASLPPPLADWTPPTFTPAAQARVAATMVLFVFAAISNLALLISVSRGRGRRLASHLRPLILSLASADLMMTFVVMPLDMVWNVTVQWYAGDGLCKLLCFLKLFAMQTSAFILVVISLDRHHAILRPLDSLNAHCRNRRMLLTAWILSALIASPQLFIFRTVKAESEDFTQCVTHGSFHERWQETAYNMFHFVTLYVIPLLVMSCCYTCILIEINRQLHKSQGVETDEERCNSIPRCLSEMKYGSVCLRSGSDDVFVSAEGESLRRSGTDMIPKARMKTLKMTIIIVMSFVVCWTPYYLLGIWYWFQPDMVKVTPEYIHHLLFVFGNLNTCCDPVIYGLFTPSFRADLARCCRCRPPADSPRSLDRLSARHESDPPKAT</sequence>
<evidence type="ECO:0000256" key="5">
    <source>
        <dbReference type="RuleBase" id="RU000688"/>
    </source>
</evidence>
<accession>A0A3N0Z587</accession>
<dbReference type="PANTHER" id="PTHR47050:SF1">
    <property type="entry name" value="TETRATRICOPEPTIDE REPEAT PROTEIN 24-LIKE"/>
    <property type="match status" value="1"/>
</dbReference>
<dbReference type="PROSITE" id="PS00237">
    <property type="entry name" value="G_PROTEIN_RECEP_F1_1"/>
    <property type="match status" value="1"/>
</dbReference>
<dbReference type="AlphaFoldDB" id="A0A3N0Z587"/>
<dbReference type="Gene3D" id="1.25.40.10">
    <property type="entry name" value="Tetratricopeptide repeat domain"/>
    <property type="match status" value="3"/>
</dbReference>
<feature type="region of interest" description="Disordered" evidence="6">
    <location>
        <begin position="450"/>
        <end position="469"/>
    </location>
</feature>
<evidence type="ECO:0000256" key="4">
    <source>
        <dbReference type="ARBA" id="ARBA00023136"/>
    </source>
</evidence>
<dbReference type="InterPro" id="IPR000276">
    <property type="entry name" value="GPCR_Rhodpsn"/>
</dbReference>
<feature type="region of interest" description="Disordered" evidence="6">
    <location>
        <begin position="413"/>
        <end position="443"/>
    </location>
</feature>
<dbReference type="SUPFAM" id="SSF81321">
    <property type="entry name" value="Family A G protein-coupled receptor-like"/>
    <property type="match status" value="1"/>
</dbReference>
<dbReference type="Pfam" id="PF13424">
    <property type="entry name" value="TPR_12"/>
    <property type="match status" value="1"/>
</dbReference>
<dbReference type="GO" id="GO:0004930">
    <property type="term" value="F:G protein-coupled receptor activity"/>
    <property type="evidence" value="ECO:0007669"/>
    <property type="project" value="UniProtKB-KW"/>
</dbReference>
<feature type="transmembrane region" description="Helical" evidence="7">
    <location>
        <begin position="535"/>
        <end position="556"/>
    </location>
</feature>
<keyword evidence="5" id="KW-0297">G-protein coupled receptor</keyword>
<keyword evidence="3 7" id="KW-1133">Transmembrane helix</keyword>
<evidence type="ECO:0000313" key="9">
    <source>
        <dbReference type="EMBL" id="ROL53501.1"/>
    </source>
</evidence>
<feature type="transmembrane region" description="Helical" evidence="7">
    <location>
        <begin position="502"/>
        <end position="523"/>
    </location>
</feature>
<keyword evidence="5 9" id="KW-0675">Receptor</keyword>
<comment type="subcellular location">
    <subcellularLocation>
        <location evidence="1">Membrane</location>
    </subcellularLocation>
</comment>
<dbReference type="InterPro" id="IPR011990">
    <property type="entry name" value="TPR-like_helical_dom_sf"/>
</dbReference>
<feature type="transmembrane region" description="Helical" evidence="7">
    <location>
        <begin position="796"/>
        <end position="818"/>
    </location>
</feature>
<feature type="compositionally biased region" description="Basic and acidic residues" evidence="6">
    <location>
        <begin position="840"/>
        <end position="857"/>
    </location>
</feature>
<keyword evidence="5" id="KW-0807">Transducer</keyword>
<dbReference type="Gene3D" id="1.20.1070.10">
    <property type="entry name" value="Rhodopsin 7-helix transmembrane proteins"/>
    <property type="match status" value="1"/>
</dbReference>
<dbReference type="InterPro" id="IPR019734">
    <property type="entry name" value="TPR_rpt"/>
</dbReference>
<dbReference type="SUPFAM" id="SSF48452">
    <property type="entry name" value="TPR-like"/>
    <property type="match status" value="2"/>
</dbReference>
<evidence type="ECO:0000313" key="10">
    <source>
        <dbReference type="Proteomes" id="UP000281406"/>
    </source>
</evidence>
<gene>
    <name evidence="9" type="ORF">DPX16_1919</name>
</gene>
<keyword evidence="2 5" id="KW-0812">Transmembrane</keyword>
<evidence type="ECO:0000256" key="3">
    <source>
        <dbReference type="ARBA" id="ARBA00022989"/>
    </source>
</evidence>
<dbReference type="SMART" id="SM00028">
    <property type="entry name" value="TPR"/>
    <property type="match status" value="7"/>
</dbReference>
<dbReference type="InterPro" id="IPR024812">
    <property type="entry name" value="TPR_24"/>
</dbReference>
<dbReference type="Proteomes" id="UP000281406">
    <property type="component" value="Unassembled WGS sequence"/>
</dbReference>
<keyword evidence="10" id="KW-1185">Reference proteome</keyword>
<keyword evidence="4 7" id="KW-0472">Membrane</keyword>
<feature type="region of interest" description="Disordered" evidence="6">
    <location>
        <begin position="836"/>
        <end position="857"/>
    </location>
</feature>
<dbReference type="PRINTS" id="PR00237">
    <property type="entry name" value="GPCRRHODOPSN"/>
</dbReference>
<feature type="transmembrane region" description="Helical" evidence="7">
    <location>
        <begin position="617"/>
        <end position="637"/>
    </location>
</feature>
<feature type="transmembrane region" description="Helical" evidence="7">
    <location>
        <begin position="667"/>
        <end position="690"/>
    </location>
</feature>
<dbReference type="GO" id="GO:0016500">
    <property type="term" value="F:protein-hormone receptor activity"/>
    <property type="evidence" value="ECO:0007669"/>
    <property type="project" value="InterPro"/>
</dbReference>
<feature type="transmembrane region" description="Helical" evidence="7">
    <location>
        <begin position="576"/>
        <end position="596"/>
    </location>
</feature>
<evidence type="ECO:0000256" key="7">
    <source>
        <dbReference type="SAM" id="Phobius"/>
    </source>
</evidence>
<dbReference type="Pfam" id="PF14938">
    <property type="entry name" value="SNAP"/>
    <property type="match status" value="1"/>
</dbReference>
<dbReference type="PANTHER" id="PTHR47050">
    <property type="entry name" value="TETRATRICOPEPTIDE REPEAT PROTEIN 24"/>
    <property type="match status" value="1"/>
</dbReference>
<feature type="domain" description="G-protein coupled receptors family 1 profile" evidence="8">
    <location>
        <begin position="515"/>
        <end position="815"/>
    </location>
</feature>